<dbReference type="EMBL" id="JBHLZY010000015">
    <property type="protein sequence ID" value="MFB9769471.1"/>
    <property type="molecule type" value="Genomic_DNA"/>
</dbReference>
<sequence length="361" mass="41270">MFFALNSQRELVAATVADRKQQYQCPGCHALVRVKHGQLMRAHFAHVQGSGCATFSEGETALHLRGKQLLAAWFERNGYQVQLEAVLTALNQRPDVLVQYPGQAPLALEFQCSPIKLTRLRERTRGYWQHGYRVLWILGQPYVKQLRLHGKASKFYQFARQWGVYLLFLDVPRQQLHLAYQLLVTDTSKLQARWRTFDLRRTSVQAFSRWRPRAISISTSQRQFQGYQRQVSLLRIRQVSCRRRLQQQCYRAGGSLMQLPSWVLPTTARPPLLSGPYVEWYVQVFLALRTSPKRLSAAQLTACLKQTLSPLMAPNVCLRQRDDCLETLVAAVAAALVTAGVLVAKQAGWQLVPEKISWQPG</sequence>
<dbReference type="InterPro" id="IPR010330">
    <property type="entry name" value="CoiA_nuc"/>
</dbReference>
<dbReference type="Pfam" id="PF25164">
    <property type="entry name" value="CoiA_N"/>
    <property type="match status" value="1"/>
</dbReference>
<dbReference type="RefSeq" id="WP_170177469.1">
    <property type="nucleotide sequence ID" value="NZ_JBHLZY010000015.1"/>
</dbReference>
<organism evidence="3 4">
    <name type="scientific">Lactiplantibacillus modestisalitolerans</name>
    <dbReference type="NCBI Taxonomy" id="1457219"/>
    <lineage>
        <taxon>Bacteria</taxon>
        <taxon>Bacillati</taxon>
        <taxon>Bacillota</taxon>
        <taxon>Bacilli</taxon>
        <taxon>Lactobacillales</taxon>
        <taxon>Lactobacillaceae</taxon>
        <taxon>Lactiplantibacillus</taxon>
    </lineage>
</organism>
<evidence type="ECO:0000259" key="2">
    <source>
        <dbReference type="Pfam" id="PF25164"/>
    </source>
</evidence>
<evidence type="ECO:0000313" key="4">
    <source>
        <dbReference type="Proteomes" id="UP001589691"/>
    </source>
</evidence>
<dbReference type="Pfam" id="PF06054">
    <property type="entry name" value="CoiA_nuc"/>
    <property type="match status" value="1"/>
</dbReference>
<gene>
    <name evidence="3" type="ORF">ACFFLI_06175</name>
</gene>
<dbReference type="Proteomes" id="UP001589691">
    <property type="component" value="Unassembled WGS sequence"/>
</dbReference>
<feature type="domain" description="Competence protein CoiA-like N-terminal" evidence="2">
    <location>
        <begin position="19"/>
        <end position="54"/>
    </location>
</feature>
<reference evidence="3 4" key="1">
    <citation type="submission" date="2024-09" db="EMBL/GenBank/DDBJ databases">
        <authorList>
            <person name="Sun Q."/>
            <person name="Mori K."/>
        </authorList>
    </citation>
    <scope>NUCLEOTIDE SEQUENCE [LARGE SCALE GENOMIC DNA]</scope>
    <source>
        <strain evidence="3 4">TBRC 4576</strain>
    </source>
</reference>
<name>A0ABV5WUT6_9LACO</name>
<comment type="caution">
    <text evidence="3">The sequence shown here is derived from an EMBL/GenBank/DDBJ whole genome shotgun (WGS) entry which is preliminary data.</text>
</comment>
<protein>
    <submittedName>
        <fullName evidence="3">Competence protein CoiA</fullName>
    </submittedName>
</protein>
<evidence type="ECO:0000313" key="3">
    <source>
        <dbReference type="EMBL" id="MFB9769471.1"/>
    </source>
</evidence>
<evidence type="ECO:0000259" key="1">
    <source>
        <dbReference type="Pfam" id="PF06054"/>
    </source>
</evidence>
<proteinExistence type="predicted"/>
<dbReference type="InterPro" id="IPR057253">
    <property type="entry name" value="CoiA-like_N"/>
</dbReference>
<accession>A0ABV5WUT6</accession>
<keyword evidence="4" id="KW-1185">Reference proteome</keyword>
<feature type="domain" description="Competence protein CoiA nuclease-like" evidence="1">
    <location>
        <begin position="59"/>
        <end position="207"/>
    </location>
</feature>